<dbReference type="PANTHER" id="PTHR34982">
    <property type="entry name" value="YOP PROTEINS TRANSLOCATION PROTEIN L"/>
    <property type="match status" value="1"/>
</dbReference>
<keyword evidence="8" id="KW-0282">Flagellum</keyword>
<name>A0A0F0KNM0_9MICO</name>
<evidence type="ECO:0000313" key="8">
    <source>
        <dbReference type="EMBL" id="KJL22507.1"/>
    </source>
</evidence>
<comment type="caution">
    <text evidence="8">The sequence shown here is derived from an EMBL/GenBank/DDBJ whole genome shotgun (WGS) entry which is preliminary data.</text>
</comment>
<keyword evidence="8" id="KW-0966">Cell projection</keyword>
<evidence type="ECO:0000256" key="6">
    <source>
        <dbReference type="ARBA" id="ARBA00023225"/>
    </source>
</evidence>
<evidence type="ECO:0000256" key="5">
    <source>
        <dbReference type="ARBA" id="ARBA00022927"/>
    </source>
</evidence>
<evidence type="ECO:0000256" key="2">
    <source>
        <dbReference type="ARBA" id="ARBA00006602"/>
    </source>
</evidence>
<dbReference type="Proteomes" id="UP000033725">
    <property type="component" value="Unassembled WGS sequence"/>
</dbReference>
<evidence type="ECO:0000256" key="4">
    <source>
        <dbReference type="ARBA" id="ARBA00022795"/>
    </source>
</evidence>
<keyword evidence="6" id="KW-1006">Bacterial flagellum protein export</keyword>
<evidence type="ECO:0000313" key="9">
    <source>
        <dbReference type="Proteomes" id="UP000033725"/>
    </source>
</evidence>
<dbReference type="InterPro" id="IPR018035">
    <property type="entry name" value="Flagellar_FliH/T3SS_HrpE"/>
</dbReference>
<comment type="similarity">
    <text evidence="2">Belongs to the FliH family.</text>
</comment>
<dbReference type="RefSeq" id="WP_082066531.1">
    <property type="nucleotide sequence ID" value="NZ_JYIV01000025.1"/>
</dbReference>
<gene>
    <name evidence="8" type="ORF">RN51_01821</name>
</gene>
<dbReference type="EMBL" id="JYIV01000025">
    <property type="protein sequence ID" value="KJL22507.1"/>
    <property type="molecule type" value="Genomic_DNA"/>
</dbReference>
<sequence length="201" mass="21192">MSTEAFAPVMFPRLDGRENGEQYALARTRGYADGHAEGFRAGRAEAEAEQRAAAEARAQRDAVEAQRIESAVAALHAAARSLGDRESELTGAGEDRVMRCAIELAELIVAGELSEGGTSAIAAIRRAMSGVDPEAIREVRLHPDDLATLRASAAEPAGIDLVADDTLRRGDAVATLAHGRIDARIGSALDRARRALGEHSA</sequence>
<dbReference type="PANTHER" id="PTHR34982:SF1">
    <property type="entry name" value="FLAGELLAR ASSEMBLY PROTEIN FLIH"/>
    <property type="match status" value="1"/>
</dbReference>
<accession>A0A0F0KNM0</accession>
<dbReference type="InterPro" id="IPR051472">
    <property type="entry name" value="T3SS_Stator/FliH"/>
</dbReference>
<feature type="domain" description="Flagellar assembly protein FliH/Type III secretion system HrpE" evidence="7">
    <location>
        <begin position="71"/>
        <end position="189"/>
    </location>
</feature>
<keyword evidence="4" id="KW-1005">Bacterial flagellum biogenesis</keyword>
<dbReference type="PATRIC" id="fig|82380.10.peg.1831"/>
<keyword evidence="5" id="KW-0653">Protein transport</keyword>
<evidence type="ECO:0000256" key="1">
    <source>
        <dbReference type="ARBA" id="ARBA00003041"/>
    </source>
</evidence>
<reference evidence="8 9" key="1">
    <citation type="submission" date="2015-02" db="EMBL/GenBank/DDBJ databases">
        <title>Draft genome sequences of ten Microbacterium spp. with emphasis on heavy metal contaminated environments.</title>
        <authorList>
            <person name="Corretto E."/>
        </authorList>
    </citation>
    <scope>NUCLEOTIDE SEQUENCE [LARGE SCALE GENOMIC DNA]</scope>
    <source>
        <strain evidence="8 9">BEL163</strain>
    </source>
</reference>
<keyword evidence="8" id="KW-0969">Cilium</keyword>
<proteinExistence type="inferred from homology"/>
<protein>
    <submittedName>
        <fullName evidence="8">Flagellar assembly protein H</fullName>
    </submittedName>
</protein>
<dbReference type="GO" id="GO:0015031">
    <property type="term" value="P:protein transport"/>
    <property type="evidence" value="ECO:0007669"/>
    <property type="project" value="UniProtKB-KW"/>
</dbReference>
<dbReference type="Pfam" id="PF02108">
    <property type="entry name" value="FliH"/>
    <property type="match status" value="1"/>
</dbReference>
<evidence type="ECO:0000256" key="3">
    <source>
        <dbReference type="ARBA" id="ARBA00022448"/>
    </source>
</evidence>
<dbReference type="GO" id="GO:0005829">
    <property type="term" value="C:cytosol"/>
    <property type="evidence" value="ECO:0007669"/>
    <property type="project" value="TreeGrafter"/>
</dbReference>
<dbReference type="OrthoDB" id="5114026at2"/>
<keyword evidence="3" id="KW-0813">Transport</keyword>
<evidence type="ECO:0000259" key="7">
    <source>
        <dbReference type="Pfam" id="PF02108"/>
    </source>
</evidence>
<organism evidence="8 9">
    <name type="scientific">Microbacterium oxydans</name>
    <dbReference type="NCBI Taxonomy" id="82380"/>
    <lineage>
        <taxon>Bacteria</taxon>
        <taxon>Bacillati</taxon>
        <taxon>Actinomycetota</taxon>
        <taxon>Actinomycetes</taxon>
        <taxon>Micrococcales</taxon>
        <taxon>Microbacteriaceae</taxon>
        <taxon>Microbacterium</taxon>
    </lineage>
</organism>
<dbReference type="GO" id="GO:0044781">
    <property type="term" value="P:bacterial-type flagellum organization"/>
    <property type="evidence" value="ECO:0007669"/>
    <property type="project" value="UniProtKB-KW"/>
</dbReference>
<comment type="function">
    <text evidence="1">Needed for flagellar regrowth and assembly.</text>
</comment>
<dbReference type="AlphaFoldDB" id="A0A0F0KNM0"/>